<evidence type="ECO:0000313" key="4">
    <source>
        <dbReference type="Proteomes" id="UP000581769"/>
    </source>
</evidence>
<keyword evidence="2" id="KW-0812">Transmembrane</keyword>
<feature type="transmembrane region" description="Helical" evidence="2">
    <location>
        <begin position="6"/>
        <end position="26"/>
    </location>
</feature>
<accession>A0A840IVH8</accession>
<protein>
    <submittedName>
        <fullName evidence="3">Uncharacterized protein</fullName>
    </submittedName>
</protein>
<dbReference type="Proteomes" id="UP000581769">
    <property type="component" value="Unassembled WGS sequence"/>
</dbReference>
<name>A0A840IVH8_9PSEU</name>
<evidence type="ECO:0000313" key="3">
    <source>
        <dbReference type="EMBL" id="MBB4686546.1"/>
    </source>
</evidence>
<dbReference type="RefSeq" id="WP_376774698.1">
    <property type="nucleotide sequence ID" value="NZ_JACHMG010000001.1"/>
</dbReference>
<comment type="caution">
    <text evidence="3">The sequence shown here is derived from an EMBL/GenBank/DDBJ whole genome shotgun (WGS) entry which is preliminary data.</text>
</comment>
<feature type="region of interest" description="Disordered" evidence="1">
    <location>
        <begin position="149"/>
        <end position="562"/>
    </location>
</feature>
<evidence type="ECO:0000256" key="2">
    <source>
        <dbReference type="SAM" id="Phobius"/>
    </source>
</evidence>
<proteinExistence type="predicted"/>
<keyword evidence="2" id="KW-1133">Transmembrane helix</keyword>
<dbReference type="AlphaFoldDB" id="A0A840IVH8"/>
<evidence type="ECO:0000256" key="1">
    <source>
        <dbReference type="SAM" id="MobiDB-lite"/>
    </source>
</evidence>
<feature type="compositionally biased region" description="Polar residues" evidence="1">
    <location>
        <begin position="452"/>
        <end position="461"/>
    </location>
</feature>
<feature type="compositionally biased region" description="Basic and acidic residues" evidence="1">
    <location>
        <begin position="343"/>
        <end position="381"/>
    </location>
</feature>
<dbReference type="EMBL" id="JACHMG010000001">
    <property type="protein sequence ID" value="MBB4686546.1"/>
    <property type="molecule type" value="Genomic_DNA"/>
</dbReference>
<feature type="compositionally biased region" description="Polar residues" evidence="1">
    <location>
        <begin position="508"/>
        <end position="526"/>
    </location>
</feature>
<organism evidence="3 4">
    <name type="scientific">Amycolatopsis jiangsuensis</name>
    <dbReference type="NCBI Taxonomy" id="1181879"/>
    <lineage>
        <taxon>Bacteria</taxon>
        <taxon>Bacillati</taxon>
        <taxon>Actinomycetota</taxon>
        <taxon>Actinomycetes</taxon>
        <taxon>Pseudonocardiales</taxon>
        <taxon>Pseudonocardiaceae</taxon>
        <taxon>Amycolatopsis</taxon>
    </lineage>
</organism>
<keyword evidence="4" id="KW-1185">Reference proteome</keyword>
<reference evidence="3 4" key="1">
    <citation type="submission" date="2020-08" db="EMBL/GenBank/DDBJ databases">
        <title>Sequencing the genomes of 1000 actinobacteria strains.</title>
        <authorList>
            <person name="Klenk H.-P."/>
        </authorList>
    </citation>
    <scope>NUCLEOTIDE SEQUENCE [LARGE SCALE GENOMIC DNA]</scope>
    <source>
        <strain evidence="3 4">DSM 45859</strain>
    </source>
</reference>
<keyword evidence="2" id="KW-0472">Membrane</keyword>
<feature type="compositionally biased region" description="Basic and acidic residues" evidence="1">
    <location>
        <begin position="307"/>
        <end position="319"/>
    </location>
</feature>
<feature type="region of interest" description="Disordered" evidence="1">
    <location>
        <begin position="64"/>
        <end position="119"/>
    </location>
</feature>
<sequence>MSIFGQVWLWSLLAFVVGALISWLVLARPMRRRVQELEERLATAHADAARTPANAGASRTALLSPVGDETSAWTREEPRGEQAQPAGRGFDPESEYEAEYRTAPEQVVAEPATPGSAFESTAFDDADEAFARPEHGYPDAERTTVTPSLAALDGPTGDPGHGDPGFSGNGRSTVGDPHVEESTVDSNYGDGRTTVYSGLDGAEESGVDAGLPGFPGVDQSASEIGVSGSEPGVPASADSGHSAVSGRFAEEEAGAESTSESFAQRAGHDPDYRAAATDYLNPAESGSGYHRVADTPSADEYGSGYHRAPEPSALERRLEPSPVGFDGGPSAPDEPVSLFEPTPHQEPEAEPDWFRRPDLPERSPFEEPADGHLAEPAETDHLNPAGSGHEQGFVPPDAAEVREQGFASTDAGGGREQGFVPTEAGGESASGLVGESASDSADRGGESAFESAGNSPGQAGSESIVDSADGTQLLPKRQPRDAPRGGFDPPRPIQPSMRPIERRGPELSGTQSGSLFEPSVQPNQSAPEPPPARGSGEEAVPPGPFGPGSAMPRPGGGRPAEGYTVKASVTALRYCTEESPQFPRMVAEVWFRSAADAERVGFRPLH</sequence>
<gene>
    <name evidence="3" type="ORF">BJY18_004031</name>
</gene>
<feature type="compositionally biased region" description="Gly residues" evidence="1">
    <location>
        <begin position="157"/>
        <end position="168"/>
    </location>
</feature>